<feature type="domain" description="K Homology" evidence="3">
    <location>
        <begin position="1123"/>
        <end position="1188"/>
    </location>
</feature>
<dbReference type="GO" id="GO:0003723">
    <property type="term" value="F:RNA binding"/>
    <property type="evidence" value="ECO:0007669"/>
    <property type="project" value="UniProtKB-UniRule"/>
</dbReference>
<sequence>MYRKKVEKLRHDPLSDRGALPEVEEFGERVAADVIIVVKSKPKAKDGSEVGVSSSFAAESTVLVVRDEFSGYLRAFPLTQRTTENVVKGLLQFIGKHVKKPMIMFKSDNAKELEAACQQLGWVSEPTLANRWPHNSVLERDIRTLEEVARAVHLQSGFQIRPGLWPHSCVYAAFVLNLRHKLRDAEHTRYVAAVGSEFDGRQLLLGQLTEGVYLVLDYKRVKDDAAAALAISVPLEELHVPEGEPVLPMRAAFEKALEGTSKITLDRLIKYGPTPGCKACKFDSKVHTPVCKVRFDGLVRADKIASARVSDKAPVEVEAEKVSAPDPSFDEAVERAADRLLEGLPPPPPGPSTTPPAPENDELDYSPSEDEPGEPSSGSVPVGGALAQPTKVRTVPDQSFLDRDHSVRRSCRFEALPGKNQLVEYCCDDDSEIGLAAMMHSVDCLRLTESTLDLAEPSHVEQVIGQLKPGAFGVKGKEKLIKKPWAISTTSLRVLQLFGQHQCSRNHEHEQAEGSVTKSTGHYTPQFANTVIEALFPQQFYRSVPAMCATNALVTKNLSKSEWLKDAQGVSSVQKEAEGLRNNQTWDDESVRPLWQLRKESRETGQKIKIAELLTLCGIKHFELGPQHHKYKGRIVYRGDYITDASGNQVFFDDTATTPTGDGTWVVIPPELWLPSWHDKYPPGVSPATCEFDMRSYAAQLVEFYCEVAGVTKEKLRNFPSPCYPENQLTDADLETEGELRHVASRILMRGLWLSRLARPDLSFAITRLASRVTKWTKFEDRQLMRCISYLHHTTHLTLRGEVSQTDLACSIEVFTDADFASCPYTAKSTTGIIIMLRTGDSYFPVHWLSKKQSSTARSTTEAETIALATAMFSEVENLQAYLEVLLNADVSVSYQQDNETVLAILKEWPLVLTQLCLLPTASKAFAQAARAFPADALELPDPRAAAGCVPRRNHTFTAVALFRGQKTELHSDQWNEPDSYNLVLPITQVIGGGVWVQDSDGEDQCPQFDCNLPGRILHLPASFKPSRKHCTVPWQGLSAHRVVLVAYTPRGWNSLQWHDQQLLRVDGAVGDQAPETLMQCSFLTCFLKDIPHLASDPHLPRELQGLEPFVNRKRSLGPRKEDYGVDTLKITDDDAAFILGKGGKTKEKIAKVAEAEIELFERDLILEIRGSKLQRKRAKKYCEGVMAQRTGPVSVTDDYDDKDLTLLQVPQEAVGFVTGRAGNFLRSIEDQWTTLMFFCEVDKGRGRDKAFEKLAIFGSIRARRGAELLVLSAVETKVPGYFASIKDEVLDRDRHRDDTGTWSTDTMQFQDDELSYALGKQGGTRKKLERSSGAVVQYVGQTALFSGAKNERRRAKEYMKWLFQQLEGPVWVEGWEERDDITVLDIPSDCIGYVTGSRRAALGGMEEEWGTLMFFMTKPGTGGGKGDRRGGGGFGEQLAILGPERGRRGAELKVMSSVEEKAPGQYTRGIREKFSDSKGFSTDRMIFKDDELSYALGKQGSTRKKRLGHELDF</sequence>
<reference evidence="4" key="1">
    <citation type="submission" date="2021-02" db="EMBL/GenBank/DDBJ databases">
        <authorList>
            <person name="Dougan E. K."/>
            <person name="Rhodes N."/>
            <person name="Thang M."/>
            <person name="Chan C."/>
        </authorList>
    </citation>
    <scope>NUCLEOTIDE SEQUENCE</scope>
</reference>
<feature type="region of interest" description="Disordered" evidence="2">
    <location>
        <begin position="309"/>
        <end position="394"/>
    </location>
</feature>
<dbReference type="PANTHER" id="PTHR11439">
    <property type="entry name" value="GAG-POL-RELATED RETROTRANSPOSON"/>
    <property type="match status" value="1"/>
</dbReference>
<proteinExistence type="predicted"/>
<comment type="caution">
    <text evidence="4">The sequence shown here is derived from an EMBL/GenBank/DDBJ whole genome shotgun (WGS) entry which is preliminary data.</text>
</comment>
<dbReference type="Gene3D" id="3.30.420.10">
    <property type="entry name" value="Ribonuclease H-like superfamily/Ribonuclease H"/>
    <property type="match status" value="1"/>
</dbReference>
<feature type="compositionally biased region" description="Acidic residues" evidence="2">
    <location>
        <begin position="359"/>
        <end position="373"/>
    </location>
</feature>
<dbReference type="OrthoDB" id="414945at2759"/>
<evidence type="ECO:0000256" key="2">
    <source>
        <dbReference type="SAM" id="MobiDB-lite"/>
    </source>
</evidence>
<feature type="compositionally biased region" description="Low complexity" evidence="2">
    <location>
        <begin position="374"/>
        <end position="384"/>
    </location>
</feature>
<evidence type="ECO:0000259" key="3">
    <source>
        <dbReference type="SMART" id="SM00322"/>
    </source>
</evidence>
<keyword evidence="5" id="KW-1185">Reference proteome</keyword>
<dbReference type="InterPro" id="IPR012337">
    <property type="entry name" value="RNaseH-like_sf"/>
</dbReference>
<dbReference type="Proteomes" id="UP000604046">
    <property type="component" value="Unassembled WGS sequence"/>
</dbReference>
<dbReference type="PANTHER" id="PTHR11439:SF498">
    <property type="entry name" value="DNAK FAMILY PROTEIN"/>
    <property type="match status" value="1"/>
</dbReference>
<dbReference type="SUPFAM" id="SSF53098">
    <property type="entry name" value="Ribonuclease H-like"/>
    <property type="match status" value="1"/>
</dbReference>
<evidence type="ECO:0000313" key="4">
    <source>
        <dbReference type="EMBL" id="CAE7511053.1"/>
    </source>
</evidence>
<dbReference type="CDD" id="cd09272">
    <property type="entry name" value="RNase_HI_RT_Ty1"/>
    <property type="match status" value="1"/>
</dbReference>
<name>A0A812T575_9DINO</name>
<dbReference type="InterPro" id="IPR036397">
    <property type="entry name" value="RNaseH_sf"/>
</dbReference>
<gene>
    <name evidence="4" type="primary">true</name>
    <name evidence="4" type="ORF">SNAT2548_LOCUS28625</name>
</gene>
<dbReference type="SUPFAM" id="SSF54791">
    <property type="entry name" value="Eukaryotic type KH-domain (KH-domain type I)"/>
    <property type="match status" value="1"/>
</dbReference>
<feature type="domain" description="K Homology" evidence="3">
    <location>
        <begin position="1302"/>
        <end position="1365"/>
    </location>
</feature>
<evidence type="ECO:0000313" key="5">
    <source>
        <dbReference type="Proteomes" id="UP000604046"/>
    </source>
</evidence>
<dbReference type="SMART" id="SM00322">
    <property type="entry name" value="KH"/>
    <property type="match status" value="3"/>
</dbReference>
<dbReference type="InterPro" id="IPR004087">
    <property type="entry name" value="KH_dom"/>
</dbReference>
<feature type="domain" description="K Homology" evidence="3">
    <location>
        <begin position="1379"/>
        <end position="1460"/>
    </location>
</feature>
<feature type="compositionally biased region" description="Basic and acidic residues" evidence="2">
    <location>
        <begin position="332"/>
        <end position="341"/>
    </location>
</feature>
<feature type="compositionally biased region" description="Pro residues" evidence="2">
    <location>
        <begin position="344"/>
        <end position="358"/>
    </location>
</feature>
<keyword evidence="1" id="KW-0694">RNA-binding</keyword>
<evidence type="ECO:0000256" key="1">
    <source>
        <dbReference type="PROSITE-ProRule" id="PRU00117"/>
    </source>
</evidence>
<protein>
    <submittedName>
        <fullName evidence="4">True protein</fullName>
    </submittedName>
</protein>
<organism evidence="4 5">
    <name type="scientific">Symbiodinium natans</name>
    <dbReference type="NCBI Taxonomy" id="878477"/>
    <lineage>
        <taxon>Eukaryota</taxon>
        <taxon>Sar</taxon>
        <taxon>Alveolata</taxon>
        <taxon>Dinophyceae</taxon>
        <taxon>Suessiales</taxon>
        <taxon>Symbiodiniaceae</taxon>
        <taxon>Symbiodinium</taxon>
    </lineage>
</organism>
<accession>A0A812T575</accession>
<dbReference type="CDD" id="cd00105">
    <property type="entry name" value="KH-I"/>
    <property type="match status" value="2"/>
</dbReference>
<dbReference type="InterPro" id="IPR036612">
    <property type="entry name" value="KH_dom_type_1_sf"/>
</dbReference>
<feature type="compositionally biased region" description="Basic and acidic residues" evidence="2">
    <location>
        <begin position="309"/>
        <end position="323"/>
    </location>
</feature>
<dbReference type="PROSITE" id="PS50084">
    <property type="entry name" value="KH_TYPE_1"/>
    <property type="match status" value="1"/>
</dbReference>
<dbReference type="EMBL" id="CAJNDS010002523">
    <property type="protein sequence ID" value="CAE7511053.1"/>
    <property type="molecule type" value="Genomic_DNA"/>
</dbReference>